<evidence type="ECO:0000313" key="3">
    <source>
        <dbReference type="EMBL" id="CBS91541.1"/>
    </source>
</evidence>
<gene>
    <name evidence="3" type="ordered locus">AZOLI_p60124</name>
</gene>
<evidence type="ECO:0000259" key="2">
    <source>
        <dbReference type="PROSITE" id="PS51371"/>
    </source>
</evidence>
<organism evidence="3 4">
    <name type="scientific">Azospirillum lipoferum (strain 4B)</name>
    <dbReference type="NCBI Taxonomy" id="862719"/>
    <lineage>
        <taxon>Bacteria</taxon>
        <taxon>Pseudomonadati</taxon>
        <taxon>Pseudomonadota</taxon>
        <taxon>Alphaproteobacteria</taxon>
        <taxon>Rhodospirillales</taxon>
        <taxon>Azospirillaceae</taxon>
        <taxon>Azospirillum</taxon>
    </lineage>
</organism>
<dbReference type="InterPro" id="IPR050486">
    <property type="entry name" value="Mannose-1P_guanyltransferase"/>
</dbReference>
<dbReference type="InterPro" id="IPR046342">
    <property type="entry name" value="CBS_dom_sf"/>
</dbReference>
<sequence length="366" mass="41390">MVSSMLDWKLMALGPEQPILDALRRFEDNHEQICLVVDPDDRLLGTITEGDVRRALLGNLTLQSPVQAIMTKHPIQVRSGTSAPAMLRLMRHHVIRYIPVVDEHGRVQALQGLQDLIMPTRDNSVVLMAGGEGRRLRPLTETCPKPMVRIGTKPILELILQEFIDQGFHKFYISINYLGDKIKQYFGDGSFWNVEINYLKENDKMGTAGALSLLPERPRQPIIVMNGDLLTRVNFQELLDHHEVAGNAITLGIRDYAVEIPYGVVILDNQRVTGLMEKPTHRYSINCGVYALDPRCLELVPRHMSTDMPKLMQDAIDAGWSVGGFPIDEYWIDIGRMSDLERANREYMQLFPQPGHTSQTLSADTP</sequence>
<dbReference type="CDD" id="cd04607">
    <property type="entry name" value="CBS_pair_NTP_transferase_assoc"/>
    <property type="match status" value="1"/>
</dbReference>
<geneLocation type="plasmid" evidence="3 4">
    <name>AZO_p6</name>
</geneLocation>
<dbReference type="OrthoDB" id="9814110at2"/>
<dbReference type="Proteomes" id="UP000005667">
    <property type="component" value="Plasmid AZO_p6"/>
</dbReference>
<dbReference type="PROSITE" id="PS51371">
    <property type="entry name" value="CBS"/>
    <property type="match status" value="2"/>
</dbReference>
<keyword evidence="3" id="KW-0614">Plasmid</keyword>
<dbReference type="AlphaFoldDB" id="G7ZJ16"/>
<dbReference type="HOGENOM" id="CLU_045375_0_0_5"/>
<keyword evidence="1" id="KW-0129">CBS domain</keyword>
<dbReference type="InterPro" id="IPR029044">
    <property type="entry name" value="Nucleotide-diphossugar_trans"/>
</dbReference>
<feature type="domain" description="CBS" evidence="2">
    <location>
        <begin position="5"/>
        <end position="62"/>
    </location>
</feature>
<dbReference type="EMBL" id="FQ311874">
    <property type="protein sequence ID" value="CBS91541.1"/>
    <property type="molecule type" value="Genomic_DNA"/>
</dbReference>
<dbReference type="SUPFAM" id="SSF53448">
    <property type="entry name" value="Nucleotide-diphospho-sugar transferases"/>
    <property type="match status" value="1"/>
</dbReference>
<dbReference type="Gene3D" id="3.90.550.10">
    <property type="entry name" value="Spore Coat Polysaccharide Biosynthesis Protein SpsA, Chain A"/>
    <property type="match status" value="1"/>
</dbReference>
<evidence type="ECO:0000313" key="4">
    <source>
        <dbReference type="Proteomes" id="UP000005667"/>
    </source>
</evidence>
<dbReference type="InterPro" id="IPR000644">
    <property type="entry name" value="CBS_dom"/>
</dbReference>
<feature type="domain" description="CBS" evidence="2">
    <location>
        <begin position="70"/>
        <end position="126"/>
    </location>
</feature>
<protein>
    <recommendedName>
        <fullName evidence="2">CBS domain-containing protein</fullName>
    </recommendedName>
</protein>
<evidence type="ECO:0000256" key="1">
    <source>
        <dbReference type="PROSITE-ProRule" id="PRU00703"/>
    </source>
</evidence>
<dbReference type="CDD" id="cd06426">
    <property type="entry name" value="NTP_transferase_like_2"/>
    <property type="match status" value="1"/>
</dbReference>
<dbReference type="SUPFAM" id="SSF54631">
    <property type="entry name" value="CBS-domain pair"/>
    <property type="match status" value="1"/>
</dbReference>
<keyword evidence="4" id="KW-1185">Reference proteome</keyword>
<name>G7ZJ16_AZOL4</name>
<dbReference type="Pfam" id="PF00571">
    <property type="entry name" value="CBS"/>
    <property type="match status" value="2"/>
</dbReference>
<proteinExistence type="predicted"/>
<reference evidence="4" key="1">
    <citation type="journal article" date="2011" name="PLoS Genet.">
        <title>Azospirillum genomes reveal transition of bacteria from aquatic to terrestrial environments.</title>
        <authorList>
            <person name="Wisniewski-Dye F."/>
            <person name="Borziak K."/>
            <person name="Khalsa-Moyers G."/>
            <person name="Alexandre G."/>
            <person name="Sukharnikov L.O."/>
            <person name="Wuichet K."/>
            <person name="Hurst G.B."/>
            <person name="McDonald W.H."/>
            <person name="Robertson J.S."/>
            <person name="Barbe V."/>
            <person name="Calteau A."/>
            <person name="Rouy Z."/>
            <person name="Mangenot S."/>
            <person name="Prigent-Combaret C."/>
            <person name="Normand P."/>
            <person name="Boyer M."/>
            <person name="Siguier P."/>
            <person name="Dessaux Y."/>
            <person name="Elmerich C."/>
            <person name="Condemine G."/>
            <person name="Krishnen G."/>
            <person name="Kennedy I."/>
            <person name="Paterson A.H."/>
            <person name="Gonzalez V."/>
            <person name="Mavingui P."/>
            <person name="Zhulin I.B."/>
        </authorList>
    </citation>
    <scope>NUCLEOTIDE SEQUENCE [LARGE SCALE GENOMIC DNA]</scope>
    <source>
        <strain evidence="4">4B</strain>
    </source>
</reference>
<accession>G7ZJ16</accession>
<dbReference type="PANTHER" id="PTHR22572">
    <property type="entry name" value="SUGAR-1-PHOSPHATE GUANYL TRANSFERASE"/>
    <property type="match status" value="1"/>
</dbReference>
<dbReference type="KEGG" id="ali:AZOLI_p60124"/>
<dbReference type="Gene3D" id="3.10.580.10">
    <property type="entry name" value="CBS-domain"/>
    <property type="match status" value="1"/>
</dbReference>
<dbReference type="Pfam" id="PF00483">
    <property type="entry name" value="NTP_transferase"/>
    <property type="match status" value="1"/>
</dbReference>
<dbReference type="InterPro" id="IPR005835">
    <property type="entry name" value="NTP_transferase_dom"/>
</dbReference>